<comment type="similarity">
    <text evidence="1">Belongs to the eukaryotic ribosomal protein eS7 family.</text>
</comment>
<evidence type="ECO:0000256" key="3">
    <source>
        <dbReference type="ARBA" id="ARBA00023274"/>
    </source>
</evidence>
<accession>A0A0H5BI04</accession>
<dbReference type="EMBL" id="AB996603">
    <property type="protein sequence ID" value="BAS01846.1"/>
    <property type="molecule type" value="Genomic_DNA"/>
</dbReference>
<organism evidence="4">
    <name type="scientific">Amorphochlora amoebiformis</name>
    <dbReference type="NCBI Taxonomy" id="1561963"/>
    <lineage>
        <taxon>Eukaryota</taxon>
        <taxon>Sar</taxon>
        <taxon>Rhizaria</taxon>
        <taxon>Cercozoa</taxon>
        <taxon>Chlorarachniophyceae</taxon>
        <taxon>Amorphochlora</taxon>
    </lineage>
</organism>
<keyword evidence="2 4" id="KW-0689">Ribosomal protein</keyword>
<proteinExistence type="inferred from homology"/>
<evidence type="ECO:0000256" key="2">
    <source>
        <dbReference type="ARBA" id="ARBA00022980"/>
    </source>
</evidence>
<gene>
    <name evidence="4" type="primary">rps7</name>
</gene>
<evidence type="ECO:0000313" key="4">
    <source>
        <dbReference type="EMBL" id="BAS01846.1"/>
    </source>
</evidence>
<keyword evidence="4" id="KW-0542">Nucleomorph</keyword>
<protein>
    <submittedName>
        <fullName evidence="4">Ribosomal protein S7</fullName>
    </submittedName>
</protein>
<evidence type="ECO:0000256" key="1">
    <source>
        <dbReference type="ARBA" id="ARBA00007820"/>
    </source>
</evidence>
<reference evidence="4" key="1">
    <citation type="journal article" date="2015" name="Genome Biol. Evol.">
        <title>Nucleomorph Genome Sequences of Two Chlorarachniophytes, Amorphochlora amoebiformis and Lotharella vacuolata.</title>
        <authorList>
            <person name="Suzuki S."/>
            <person name="Shirato S."/>
            <person name="Hirakawa Y."/>
            <person name="Ishida K."/>
        </authorList>
    </citation>
    <scope>NUCLEOTIDE SEQUENCE</scope>
    <source>
        <strain evidence="4">CCMP2058</strain>
    </source>
</reference>
<name>A0A0H5BI04_9EUKA</name>
<dbReference type="Pfam" id="PF01251">
    <property type="entry name" value="Ribosomal_S7e"/>
    <property type="match status" value="1"/>
</dbReference>
<dbReference type="GO" id="GO:1990904">
    <property type="term" value="C:ribonucleoprotein complex"/>
    <property type="evidence" value="ECO:0007669"/>
    <property type="project" value="UniProtKB-KW"/>
</dbReference>
<dbReference type="InterPro" id="IPR000554">
    <property type="entry name" value="Ribosomal_eS7"/>
</dbReference>
<dbReference type="GO" id="GO:0003735">
    <property type="term" value="F:structural constituent of ribosome"/>
    <property type="evidence" value="ECO:0007669"/>
    <property type="project" value="InterPro"/>
</dbReference>
<dbReference type="GO" id="GO:0006412">
    <property type="term" value="P:translation"/>
    <property type="evidence" value="ECO:0007669"/>
    <property type="project" value="InterPro"/>
</dbReference>
<geneLocation type="nucleomorph" evidence="4"/>
<keyword evidence="3" id="KW-0687">Ribonucleoprotein</keyword>
<dbReference type="GO" id="GO:0005840">
    <property type="term" value="C:ribosome"/>
    <property type="evidence" value="ECO:0007669"/>
    <property type="project" value="UniProtKB-KW"/>
</dbReference>
<dbReference type="AlphaFoldDB" id="A0A0H5BI04"/>
<sequence length="189" mass="22551">MLYGLLMEKITEVNSLKFTKIVLKAIKKVKKKFPYLGKNIIQFKYKYIKEFSCDSSKKRLVIFFIPISVLNSLRKIQLYILYELSKSVKDLYFAFCSIRSFIPRKFQKIRGIVSYNRSFKKINENVIRDIIFPSDITGKRVFFFHECVPKINIYIQDNRSFFSQERLNLMSGALKILLEKIIKFTVIRR</sequence>